<gene>
    <name evidence="3" type="ORF">G3580_03290</name>
</gene>
<keyword evidence="1" id="KW-1133">Transmembrane helix</keyword>
<keyword evidence="2" id="KW-0732">Signal</keyword>
<dbReference type="EMBL" id="CP048836">
    <property type="protein sequence ID" value="QID16742.1"/>
    <property type="molecule type" value="Genomic_DNA"/>
</dbReference>
<dbReference type="KEGG" id="azq:G3580_03290"/>
<reference evidence="3 4" key="1">
    <citation type="submission" date="2020-02" db="EMBL/GenBank/DDBJ databases">
        <title>Nitrogenibacter mangrovi gen. nov., sp. nov. isolated from mangrove sediment, a denitrifying betaproteobacterium.</title>
        <authorList>
            <person name="Liao H."/>
            <person name="Tian Y."/>
        </authorList>
    </citation>
    <scope>NUCLEOTIDE SEQUENCE [LARGE SCALE GENOMIC DNA]</scope>
    <source>
        <strain evidence="3 4">M9-3-2</strain>
    </source>
</reference>
<keyword evidence="1" id="KW-0472">Membrane</keyword>
<sequence>MKRFLWSLALASTWVMAAPAPTDFALRLPIEVPARTSLVAITLPADVYRVAQRGDLGDVRIVDAAGEAVPMAFVPPPRPPAERRAERALVPLPAARAEAGDPAVAVSAHSGGASVRVQIAGAPPADAGPAMAYLIDTAGFDETIDALELQWAGAPEFEAALRVRASDDLSDWQSATPRAVVLAAGAGAARIEHRRVRLPGVHRRYLRLEWLGAAPALTLTGVTLVHAATAAGPARAWIDLSGERDGDALRYVSPGLFPVEAASLVPAGPSDVLAATLWSRPQPSRRWTWRGSVLAYRLQQDGAPVESEAAHVIRTRDPLWRVQLRQGMPNGALPTLRLGWTPEQVVFVARGAGPFSLLAGNASAAPVWQPVGQVVPGFGTARAATIGAGRPGHASDTVTAAPRARSDWDDPAHWLLWGVLVLGVGALGWMARSLLRELSSGEGADRR</sequence>
<evidence type="ECO:0000313" key="4">
    <source>
        <dbReference type="Proteomes" id="UP000501991"/>
    </source>
</evidence>
<keyword evidence="4" id="KW-1185">Reference proteome</keyword>
<protein>
    <submittedName>
        <fullName evidence="3">DUF3999 domain-containing protein</fullName>
    </submittedName>
</protein>
<accession>A0A6C1AZG0</accession>
<feature type="signal peptide" evidence="2">
    <location>
        <begin position="1"/>
        <end position="17"/>
    </location>
</feature>
<feature type="transmembrane region" description="Helical" evidence="1">
    <location>
        <begin position="414"/>
        <end position="431"/>
    </location>
</feature>
<evidence type="ECO:0000313" key="3">
    <source>
        <dbReference type="EMBL" id="QID16742.1"/>
    </source>
</evidence>
<dbReference type="InterPro" id="IPR025060">
    <property type="entry name" value="DUF3999"/>
</dbReference>
<evidence type="ECO:0000256" key="2">
    <source>
        <dbReference type="SAM" id="SignalP"/>
    </source>
</evidence>
<dbReference type="Proteomes" id="UP000501991">
    <property type="component" value="Chromosome"/>
</dbReference>
<feature type="chain" id="PRO_5025380444" evidence="2">
    <location>
        <begin position="18"/>
        <end position="447"/>
    </location>
</feature>
<dbReference type="AlphaFoldDB" id="A0A6C1AZG0"/>
<evidence type="ECO:0000256" key="1">
    <source>
        <dbReference type="SAM" id="Phobius"/>
    </source>
</evidence>
<dbReference type="Pfam" id="PF13163">
    <property type="entry name" value="DUF3999"/>
    <property type="match status" value="1"/>
</dbReference>
<name>A0A6C1AZG0_9RHOO</name>
<proteinExistence type="predicted"/>
<organism evidence="3 4">
    <name type="scientific">Nitrogeniibacter mangrovi</name>
    <dbReference type="NCBI Taxonomy" id="2016596"/>
    <lineage>
        <taxon>Bacteria</taxon>
        <taxon>Pseudomonadati</taxon>
        <taxon>Pseudomonadota</taxon>
        <taxon>Betaproteobacteria</taxon>
        <taxon>Rhodocyclales</taxon>
        <taxon>Zoogloeaceae</taxon>
        <taxon>Nitrogeniibacter</taxon>
    </lineage>
</organism>
<keyword evidence="1" id="KW-0812">Transmembrane</keyword>
<dbReference type="RefSeq" id="WP_173763910.1">
    <property type="nucleotide sequence ID" value="NZ_CP048836.1"/>
</dbReference>